<dbReference type="InterPro" id="IPR036291">
    <property type="entry name" value="NAD(P)-bd_dom_sf"/>
</dbReference>
<comment type="caution">
    <text evidence="2">The sequence shown here is derived from an EMBL/GenBank/DDBJ whole genome shotgun (WGS) entry which is preliminary data.</text>
</comment>
<dbReference type="AlphaFoldDB" id="A0A7W8NHT1"/>
<evidence type="ECO:0000313" key="2">
    <source>
        <dbReference type="EMBL" id="MBB5366225.1"/>
    </source>
</evidence>
<dbReference type="Gene3D" id="3.40.50.720">
    <property type="entry name" value="NAD(P)-binding Rossmann-like Domain"/>
    <property type="match status" value="1"/>
</dbReference>
<evidence type="ECO:0000259" key="1">
    <source>
        <dbReference type="Pfam" id="PF13460"/>
    </source>
</evidence>
<dbReference type="Gene3D" id="3.90.25.10">
    <property type="entry name" value="UDP-galactose 4-epimerase, domain 1"/>
    <property type="match status" value="1"/>
</dbReference>
<keyword evidence="3" id="KW-1185">Reference proteome</keyword>
<dbReference type="InterPro" id="IPR016040">
    <property type="entry name" value="NAD(P)-bd_dom"/>
</dbReference>
<proteinExistence type="predicted"/>
<dbReference type="SUPFAM" id="SSF51735">
    <property type="entry name" value="NAD(P)-binding Rossmann-fold domains"/>
    <property type="match status" value="1"/>
</dbReference>
<dbReference type="Pfam" id="PF13460">
    <property type="entry name" value="NAD_binding_10"/>
    <property type="match status" value="1"/>
</dbReference>
<dbReference type="InterPro" id="IPR052718">
    <property type="entry name" value="NmrA-type_oxidoreductase"/>
</dbReference>
<reference evidence="2 3" key="1">
    <citation type="submission" date="2020-08" db="EMBL/GenBank/DDBJ databases">
        <title>Genomic Encyclopedia of Type Strains, Phase IV (KMG-IV): sequencing the most valuable type-strain genomes for metagenomic binning, comparative biology and taxonomic classification.</title>
        <authorList>
            <person name="Goeker M."/>
        </authorList>
    </citation>
    <scope>NUCLEOTIDE SEQUENCE [LARGE SCALE GENOMIC DNA]</scope>
    <source>
        <strain evidence="2 3">DSM 27939</strain>
    </source>
</reference>
<dbReference type="RefSeq" id="WP_184138089.1">
    <property type="nucleotide sequence ID" value="NZ_JACHFL010000031.1"/>
</dbReference>
<feature type="domain" description="NAD(P)-binding" evidence="1">
    <location>
        <begin position="6"/>
        <end position="147"/>
    </location>
</feature>
<dbReference type="PANTHER" id="PTHR47129:SF1">
    <property type="entry name" value="NMRA-LIKE DOMAIN-CONTAINING PROTEIN"/>
    <property type="match status" value="1"/>
</dbReference>
<gene>
    <name evidence="2" type="ORF">HNQ08_005354</name>
</gene>
<organism evidence="2 3">
    <name type="scientific">Deinococcus humi</name>
    <dbReference type="NCBI Taxonomy" id="662880"/>
    <lineage>
        <taxon>Bacteria</taxon>
        <taxon>Thermotogati</taxon>
        <taxon>Deinococcota</taxon>
        <taxon>Deinococci</taxon>
        <taxon>Deinococcales</taxon>
        <taxon>Deinococcaceae</taxon>
        <taxon>Deinococcus</taxon>
    </lineage>
</organism>
<sequence>MIVVTGATGQLGRAIIEKLVARLPVAQVGASVRDPEKAADLQALGVRVRQGDYRDPASLTRAFEGATQVLLVSSNARAYGGDPLSQHRVAIEAARNADAARIVYTSQMAAGASSAFPPALDHAATEDMLDQSGLDWTALRNGFYASSALNFLGDSPDTGLLETPADGKIAWTTHADLAEAAAVILADAGRFDGPTPPLTASQALDFAELAAAASEVLGRPIQRRVISDEEFGARMAARGTPTGAVNMMLGMYRASRAGEFATVHPTLEQLLGRPPLTVRDMFAQELGR</sequence>
<dbReference type="Proteomes" id="UP000552709">
    <property type="component" value="Unassembled WGS sequence"/>
</dbReference>
<accession>A0A7W8NHT1</accession>
<dbReference type="CDD" id="cd05269">
    <property type="entry name" value="TMR_SDR_a"/>
    <property type="match status" value="1"/>
</dbReference>
<dbReference type="EMBL" id="JACHFL010000031">
    <property type="protein sequence ID" value="MBB5366225.1"/>
    <property type="molecule type" value="Genomic_DNA"/>
</dbReference>
<dbReference type="PANTHER" id="PTHR47129">
    <property type="entry name" value="QUINONE OXIDOREDUCTASE 2"/>
    <property type="match status" value="1"/>
</dbReference>
<protein>
    <submittedName>
        <fullName evidence="2">Uncharacterized protein YbjT (DUF2867 family)</fullName>
    </submittedName>
</protein>
<name>A0A7W8NHT1_9DEIO</name>
<evidence type="ECO:0000313" key="3">
    <source>
        <dbReference type="Proteomes" id="UP000552709"/>
    </source>
</evidence>